<dbReference type="PIRSF" id="PIRSF001413">
    <property type="entry name" value="Trp_syn_beta"/>
    <property type="match status" value="1"/>
</dbReference>
<dbReference type="PANTHER" id="PTHR48077">
    <property type="entry name" value="TRYPTOPHAN SYNTHASE-RELATED"/>
    <property type="match status" value="1"/>
</dbReference>
<keyword evidence="10 12" id="KW-0456">Lyase</keyword>
<feature type="domain" description="Tryptophan synthase beta chain-like PALP" evidence="13">
    <location>
        <begin position="56"/>
        <end position="380"/>
    </location>
</feature>
<dbReference type="Gene3D" id="3.40.50.1100">
    <property type="match status" value="2"/>
</dbReference>
<evidence type="ECO:0000313" key="14">
    <source>
        <dbReference type="EMBL" id="PKZ59383.1"/>
    </source>
</evidence>
<evidence type="ECO:0000256" key="11">
    <source>
        <dbReference type="ARBA" id="ARBA00049047"/>
    </source>
</evidence>
<name>A0AAP8IRW4_GARVA</name>
<dbReference type="FunFam" id="3.40.50.1100:FF:000004">
    <property type="entry name" value="Tryptophan synthase beta chain"/>
    <property type="match status" value="1"/>
</dbReference>
<evidence type="ECO:0000256" key="7">
    <source>
        <dbReference type="ARBA" id="ARBA00022822"/>
    </source>
</evidence>
<dbReference type="HAMAP" id="MF_00133">
    <property type="entry name" value="Trp_synth_beta"/>
    <property type="match status" value="1"/>
</dbReference>
<evidence type="ECO:0000256" key="4">
    <source>
        <dbReference type="ARBA" id="ARBA00009982"/>
    </source>
</evidence>
<comment type="catalytic activity">
    <reaction evidence="11 12">
        <text>(1S,2R)-1-C-(indol-3-yl)glycerol 3-phosphate + L-serine = D-glyceraldehyde 3-phosphate + L-tryptophan + H2O</text>
        <dbReference type="Rhea" id="RHEA:10532"/>
        <dbReference type="ChEBI" id="CHEBI:15377"/>
        <dbReference type="ChEBI" id="CHEBI:33384"/>
        <dbReference type="ChEBI" id="CHEBI:57912"/>
        <dbReference type="ChEBI" id="CHEBI:58866"/>
        <dbReference type="ChEBI" id="CHEBI:59776"/>
        <dbReference type="EC" id="4.2.1.20"/>
    </reaction>
</comment>
<feature type="modified residue" description="N6-(pyridoxal phosphate)lysine" evidence="12">
    <location>
        <position position="90"/>
    </location>
</feature>
<evidence type="ECO:0000256" key="3">
    <source>
        <dbReference type="ARBA" id="ARBA00004733"/>
    </source>
</evidence>
<comment type="function">
    <text evidence="2 12">The beta subunit is responsible for the synthesis of L-tryptophan from indole and L-serine.</text>
</comment>
<evidence type="ECO:0000256" key="10">
    <source>
        <dbReference type="ARBA" id="ARBA00023239"/>
    </source>
</evidence>
<dbReference type="InterPro" id="IPR006653">
    <property type="entry name" value="Trp_synth_b_CS"/>
</dbReference>
<dbReference type="Pfam" id="PF00291">
    <property type="entry name" value="PALP"/>
    <property type="match status" value="1"/>
</dbReference>
<keyword evidence="6 12" id="KW-0028">Amino-acid biosynthesis</keyword>
<evidence type="ECO:0000256" key="6">
    <source>
        <dbReference type="ARBA" id="ARBA00022605"/>
    </source>
</evidence>
<organism evidence="14 15">
    <name type="scientific">Gardnerella vaginalis</name>
    <dbReference type="NCBI Taxonomy" id="2702"/>
    <lineage>
        <taxon>Bacteria</taxon>
        <taxon>Bacillati</taxon>
        <taxon>Actinomycetota</taxon>
        <taxon>Actinomycetes</taxon>
        <taxon>Bifidobacteriales</taxon>
        <taxon>Bifidobacteriaceae</taxon>
        <taxon>Gardnerella</taxon>
    </lineage>
</organism>
<dbReference type="SUPFAM" id="SSF53686">
    <property type="entry name" value="Tryptophan synthase beta subunit-like PLP-dependent enzymes"/>
    <property type="match status" value="1"/>
</dbReference>
<protein>
    <recommendedName>
        <fullName evidence="12">Tryptophan synthase beta chain</fullName>
        <ecNumber evidence="12">4.2.1.20</ecNumber>
    </recommendedName>
</protein>
<dbReference type="GO" id="GO:0004834">
    <property type="term" value="F:tryptophan synthase activity"/>
    <property type="evidence" value="ECO:0007669"/>
    <property type="project" value="UniProtKB-UniRule"/>
</dbReference>
<comment type="similarity">
    <text evidence="4 12">Belongs to the TrpB family.</text>
</comment>
<comment type="caution">
    <text evidence="14">The sequence shown here is derived from an EMBL/GenBank/DDBJ whole genome shotgun (WGS) entry which is preliminary data.</text>
</comment>
<evidence type="ECO:0000256" key="1">
    <source>
        <dbReference type="ARBA" id="ARBA00001933"/>
    </source>
</evidence>
<dbReference type="EC" id="4.2.1.20" evidence="12"/>
<comment type="pathway">
    <text evidence="3 12">Amino-acid biosynthesis; L-tryptophan biosynthesis; L-tryptophan from chorismate: step 5/5.</text>
</comment>
<keyword evidence="9 12" id="KW-0057">Aromatic amino acid biosynthesis</keyword>
<dbReference type="PROSITE" id="PS00168">
    <property type="entry name" value="TRP_SYNTHASE_BETA"/>
    <property type="match status" value="1"/>
</dbReference>
<sequence>MVNAVEQNMYYGEFGGQYVPDMIRPALDAVAAAYLQYKDDPEFRNELAGLLKDYDGRETPLYYAESFTKYLGGAKVYLKREDLNHLGAHKMNNVLGQILLAQRMGKKRIIAETGAGQHGVATAAAAARFGMECEIFMGALDCERQKLNVFRMTLLGAKVHAVQEGTKTLKDAVTAAFMDYAQHLDDTFYIVGSAVGPYPYPQMVRDFQSVISKESRRQILEKEGRLPNAVIACIGGGSNAIGSFAAYIDDPSVRLIGTEGAGKGADTPQNAATMTNGKIGITDGMKTYVLMDDDGNELPAYSISAGLDYPGVGPEHSYLKDSGRAEYYAITDDEAVQAFRALSRVEGIIPALESSHAIAQAMKMVPKMSKDDIVLVTVSGRGDKDVNQVARYLGIEL</sequence>
<dbReference type="InterPro" id="IPR006654">
    <property type="entry name" value="Trp_synth_beta"/>
</dbReference>
<evidence type="ECO:0000256" key="8">
    <source>
        <dbReference type="ARBA" id="ARBA00022898"/>
    </source>
</evidence>
<gene>
    <name evidence="12 14" type="primary">trpB</name>
    <name evidence="14" type="ORF">CYJ61_03525</name>
</gene>
<dbReference type="FunFam" id="3.40.50.1100:FF:000001">
    <property type="entry name" value="Tryptophan synthase beta chain"/>
    <property type="match status" value="1"/>
</dbReference>
<dbReference type="InterPro" id="IPR023026">
    <property type="entry name" value="Trp_synth_beta/beta-like"/>
</dbReference>
<evidence type="ECO:0000313" key="15">
    <source>
        <dbReference type="Proteomes" id="UP000234905"/>
    </source>
</evidence>
<comment type="subunit">
    <text evidence="5 12">Tetramer of two alpha and two beta chains.</text>
</comment>
<dbReference type="AlphaFoldDB" id="A0AAP8IRW4"/>
<evidence type="ECO:0000256" key="5">
    <source>
        <dbReference type="ARBA" id="ARBA00011270"/>
    </source>
</evidence>
<evidence type="ECO:0000259" key="13">
    <source>
        <dbReference type="Pfam" id="PF00291"/>
    </source>
</evidence>
<evidence type="ECO:0000256" key="12">
    <source>
        <dbReference type="HAMAP-Rule" id="MF_00133"/>
    </source>
</evidence>
<accession>A0AAP8IRW4</accession>
<evidence type="ECO:0000256" key="9">
    <source>
        <dbReference type="ARBA" id="ARBA00023141"/>
    </source>
</evidence>
<dbReference type="InterPro" id="IPR001926">
    <property type="entry name" value="TrpB-like_PALP"/>
</dbReference>
<proteinExistence type="inferred from homology"/>
<dbReference type="CDD" id="cd06446">
    <property type="entry name" value="Trp-synth_B"/>
    <property type="match status" value="1"/>
</dbReference>
<dbReference type="InterPro" id="IPR036052">
    <property type="entry name" value="TrpB-like_PALP_sf"/>
</dbReference>
<comment type="cofactor">
    <cofactor evidence="1 12">
        <name>pyridoxal 5'-phosphate</name>
        <dbReference type="ChEBI" id="CHEBI:597326"/>
    </cofactor>
</comment>
<keyword evidence="8 12" id="KW-0663">Pyridoxal phosphate</keyword>
<dbReference type="EMBL" id="PKJN01000002">
    <property type="protein sequence ID" value="PKZ59383.1"/>
    <property type="molecule type" value="Genomic_DNA"/>
</dbReference>
<keyword evidence="7 12" id="KW-0822">Tryptophan biosynthesis</keyword>
<reference evidence="14 15" key="1">
    <citation type="submission" date="2017-12" db="EMBL/GenBank/DDBJ databases">
        <title>Phylogenetic diversity of female urinary microbiome.</title>
        <authorList>
            <person name="Thomas-White K."/>
            <person name="Wolfe A.J."/>
        </authorList>
    </citation>
    <scope>NUCLEOTIDE SEQUENCE [LARGE SCALE GENOMIC DNA]</scope>
    <source>
        <strain evidence="14 15">UMB0682</strain>
    </source>
</reference>
<dbReference type="NCBIfam" id="TIGR00263">
    <property type="entry name" value="trpB"/>
    <property type="match status" value="1"/>
</dbReference>
<dbReference type="PANTHER" id="PTHR48077:SF3">
    <property type="entry name" value="TRYPTOPHAN SYNTHASE"/>
    <property type="match status" value="1"/>
</dbReference>
<dbReference type="GO" id="GO:0005737">
    <property type="term" value="C:cytoplasm"/>
    <property type="evidence" value="ECO:0007669"/>
    <property type="project" value="TreeGrafter"/>
</dbReference>
<evidence type="ECO:0000256" key="2">
    <source>
        <dbReference type="ARBA" id="ARBA00002786"/>
    </source>
</evidence>
<dbReference type="Proteomes" id="UP000234905">
    <property type="component" value="Unassembled WGS sequence"/>
</dbReference>